<sequence length="67" mass="8101">MLKKRYPDRYVSSIYLDDSNYTSIKDNLTGLPNRKKYRLRWYLGNKEMNSEKQPNFEVKIRNGRLGK</sequence>
<reference evidence="2" key="1">
    <citation type="submission" date="2018-05" db="EMBL/GenBank/DDBJ databases">
        <authorList>
            <person name="Lanie J.A."/>
            <person name="Ng W.-L."/>
            <person name="Kazmierczak K.M."/>
            <person name="Andrzejewski T.M."/>
            <person name="Davidsen T.M."/>
            <person name="Wayne K.J."/>
            <person name="Tettelin H."/>
            <person name="Glass J.I."/>
            <person name="Rusch D."/>
            <person name="Podicherti R."/>
            <person name="Tsui H.-C.T."/>
            <person name="Winkler M.E."/>
        </authorList>
    </citation>
    <scope>NUCLEOTIDE SEQUENCE</scope>
</reference>
<gene>
    <name evidence="2" type="ORF">METZ01_LOCUS283865</name>
</gene>
<name>A0A382L7Y4_9ZZZZ</name>
<dbReference type="AlphaFoldDB" id="A0A382L7Y4"/>
<organism evidence="2">
    <name type="scientific">marine metagenome</name>
    <dbReference type="NCBI Taxonomy" id="408172"/>
    <lineage>
        <taxon>unclassified sequences</taxon>
        <taxon>metagenomes</taxon>
        <taxon>ecological metagenomes</taxon>
    </lineage>
</organism>
<evidence type="ECO:0000313" key="2">
    <source>
        <dbReference type="EMBL" id="SVC31011.1"/>
    </source>
</evidence>
<dbReference type="EMBL" id="UINC01084399">
    <property type="protein sequence ID" value="SVC31011.1"/>
    <property type="molecule type" value="Genomic_DNA"/>
</dbReference>
<dbReference type="InterPro" id="IPR018966">
    <property type="entry name" value="VTC_domain"/>
</dbReference>
<accession>A0A382L7Y4</accession>
<dbReference type="GO" id="GO:0006799">
    <property type="term" value="P:polyphosphate biosynthetic process"/>
    <property type="evidence" value="ECO:0007669"/>
    <property type="project" value="UniProtKB-ARBA"/>
</dbReference>
<feature type="non-terminal residue" evidence="2">
    <location>
        <position position="67"/>
    </location>
</feature>
<dbReference type="Pfam" id="PF09359">
    <property type="entry name" value="VTC"/>
    <property type="match status" value="1"/>
</dbReference>
<evidence type="ECO:0000259" key="1">
    <source>
        <dbReference type="Pfam" id="PF09359"/>
    </source>
</evidence>
<proteinExistence type="predicted"/>
<dbReference type="Gene3D" id="3.20.100.30">
    <property type="entry name" value="VTC, catalytic tunnel domain"/>
    <property type="match status" value="1"/>
</dbReference>
<feature type="domain" description="VTC" evidence="1">
    <location>
        <begin position="8"/>
        <end position="61"/>
    </location>
</feature>
<dbReference type="InterPro" id="IPR042267">
    <property type="entry name" value="VTC_sf"/>
</dbReference>
<protein>
    <recommendedName>
        <fullName evidence="1">VTC domain-containing protein</fullName>
    </recommendedName>
</protein>